<accession>A0A9W9WK62</accession>
<evidence type="ECO:0000259" key="1">
    <source>
        <dbReference type="Pfam" id="PF08719"/>
    </source>
</evidence>
<name>A0A9W9WK62_9EURO</name>
<dbReference type="EMBL" id="JAPWDO010000006">
    <property type="protein sequence ID" value="KAJ5466502.1"/>
    <property type="molecule type" value="Genomic_DNA"/>
</dbReference>
<dbReference type="InterPro" id="IPR037238">
    <property type="entry name" value="YbiA-like_sf"/>
</dbReference>
<dbReference type="AlphaFoldDB" id="A0A9W9WK62"/>
<dbReference type="Pfam" id="PF08719">
    <property type="entry name" value="NADAR"/>
    <property type="match status" value="1"/>
</dbReference>
<dbReference type="SUPFAM" id="SSF143990">
    <property type="entry name" value="YbiA-like"/>
    <property type="match status" value="1"/>
</dbReference>
<protein>
    <recommendedName>
        <fullName evidence="1">NADAR domain-containing protein</fullName>
    </recommendedName>
</protein>
<dbReference type="Gene3D" id="1.10.357.40">
    <property type="entry name" value="YbiA-like"/>
    <property type="match status" value="1"/>
</dbReference>
<evidence type="ECO:0000313" key="2">
    <source>
        <dbReference type="EMBL" id="KAJ5466502.1"/>
    </source>
</evidence>
<dbReference type="InterPro" id="IPR012816">
    <property type="entry name" value="NADAR"/>
</dbReference>
<comment type="caution">
    <text evidence="2">The sequence shown here is derived from an EMBL/GenBank/DDBJ whole genome shotgun (WGS) entry which is preliminary data.</text>
</comment>
<dbReference type="OrthoDB" id="206452at2759"/>
<reference evidence="2" key="2">
    <citation type="journal article" date="2023" name="IMA Fungus">
        <title>Comparative genomic study of the Penicillium genus elucidates a diverse pangenome and 15 lateral gene transfer events.</title>
        <authorList>
            <person name="Petersen C."/>
            <person name="Sorensen T."/>
            <person name="Nielsen M.R."/>
            <person name="Sondergaard T.E."/>
            <person name="Sorensen J.L."/>
            <person name="Fitzpatrick D.A."/>
            <person name="Frisvad J.C."/>
            <person name="Nielsen K.L."/>
        </authorList>
    </citation>
    <scope>NUCLEOTIDE SEQUENCE</scope>
    <source>
        <strain evidence="2">IBT 17660</strain>
    </source>
</reference>
<organism evidence="2 3">
    <name type="scientific">Penicillium desertorum</name>
    <dbReference type="NCBI Taxonomy" id="1303715"/>
    <lineage>
        <taxon>Eukaryota</taxon>
        <taxon>Fungi</taxon>
        <taxon>Dikarya</taxon>
        <taxon>Ascomycota</taxon>
        <taxon>Pezizomycotina</taxon>
        <taxon>Eurotiomycetes</taxon>
        <taxon>Eurotiomycetidae</taxon>
        <taxon>Eurotiales</taxon>
        <taxon>Aspergillaceae</taxon>
        <taxon>Penicillium</taxon>
    </lineage>
</organism>
<evidence type="ECO:0000313" key="3">
    <source>
        <dbReference type="Proteomes" id="UP001147760"/>
    </source>
</evidence>
<dbReference type="CDD" id="cd15457">
    <property type="entry name" value="NADAR"/>
    <property type="match status" value="1"/>
</dbReference>
<reference evidence="2" key="1">
    <citation type="submission" date="2022-12" db="EMBL/GenBank/DDBJ databases">
        <authorList>
            <person name="Petersen C."/>
        </authorList>
    </citation>
    <scope>NUCLEOTIDE SEQUENCE</scope>
    <source>
        <strain evidence="2">IBT 17660</strain>
    </source>
</reference>
<keyword evidence="3" id="KW-1185">Reference proteome</keyword>
<feature type="domain" description="NADAR" evidence="1">
    <location>
        <begin position="23"/>
        <end position="175"/>
    </location>
</feature>
<dbReference type="Proteomes" id="UP001147760">
    <property type="component" value="Unassembled WGS sequence"/>
</dbReference>
<dbReference type="NCBIfam" id="TIGR02464">
    <property type="entry name" value="ribofla_fusion"/>
    <property type="match status" value="1"/>
</dbReference>
<gene>
    <name evidence="2" type="ORF">N7530_010289</name>
</gene>
<sequence>MSPFQQYIEDNQINQITTVDTIFFWKIDSDFGEFCQWYRSDFVCDDETFATAEQYMMYKKAMMFGDSNMSERILCSSSANPRKHKSMGRKVANFDEVIWESRNMTVAINGNYCKFTQNADLMKLLLGTGDKMIVEASPMDRIWGIGFDSTLAMSNVGRWGQNRLGKSLMTVRSMIKDVLTKMPAGVWSKIPVGQRLITLCYHCLSATTITPPTESATRNGTRIMITTCNDCMKRHVLAIGTVDQDTLMTMMRFLPAETKTYMHPNPTSNDAPYTVVHPDTLKLLDSDGCTISELRGFKDQNGELIHNWRSI</sequence>
<proteinExistence type="predicted"/>